<evidence type="ECO:0000256" key="13">
    <source>
        <dbReference type="PIRSR" id="PIRSR000350-2"/>
    </source>
</evidence>
<dbReference type="EMBL" id="FWFF01000010">
    <property type="protein sequence ID" value="SLM96850.1"/>
    <property type="molecule type" value="Genomic_DNA"/>
</dbReference>
<dbReference type="GO" id="GO:0004148">
    <property type="term" value="F:dihydrolipoyl dehydrogenase (NADH) activity"/>
    <property type="evidence" value="ECO:0007669"/>
    <property type="project" value="UniProtKB-EC"/>
</dbReference>
<evidence type="ECO:0000313" key="19">
    <source>
        <dbReference type="EMBL" id="SLM96850.1"/>
    </source>
</evidence>
<dbReference type="Gene3D" id="3.50.50.60">
    <property type="entry name" value="FAD/NAD(P)-binding domain"/>
    <property type="match status" value="2"/>
</dbReference>
<dbReference type="PROSITE" id="PS00076">
    <property type="entry name" value="PYRIDINE_REDOX_1"/>
    <property type="match status" value="1"/>
</dbReference>
<dbReference type="InterPro" id="IPR001100">
    <property type="entry name" value="Pyr_nuc-diS_OxRdtase"/>
</dbReference>
<feature type="binding site" evidence="14">
    <location>
        <position position="117"/>
    </location>
    <ligand>
        <name>FAD</name>
        <dbReference type="ChEBI" id="CHEBI:57692"/>
    </ligand>
</feature>
<feature type="binding site" evidence="14">
    <location>
        <position position="54"/>
    </location>
    <ligand>
        <name>FAD</name>
        <dbReference type="ChEBI" id="CHEBI:57692"/>
    </ligand>
</feature>
<proteinExistence type="inferred from homology"/>
<feature type="binding site" evidence="14">
    <location>
        <position position="203"/>
    </location>
    <ligand>
        <name>NAD(+)</name>
        <dbReference type="ChEBI" id="CHEBI:57540"/>
    </ligand>
</feature>
<evidence type="ECO:0000256" key="6">
    <source>
        <dbReference type="ARBA" id="ARBA00022630"/>
    </source>
</evidence>
<evidence type="ECO:0000256" key="14">
    <source>
        <dbReference type="PIRSR" id="PIRSR000350-3"/>
    </source>
</evidence>
<dbReference type="InterPro" id="IPR036188">
    <property type="entry name" value="FAD/NAD-bd_sf"/>
</dbReference>
<evidence type="ECO:0000256" key="1">
    <source>
        <dbReference type="ARBA" id="ARBA00004496"/>
    </source>
</evidence>
<evidence type="ECO:0000256" key="2">
    <source>
        <dbReference type="ARBA" id="ARBA00007532"/>
    </source>
</evidence>
<dbReference type="GO" id="GO:0050660">
    <property type="term" value="F:flavin adenine dinucleotide binding"/>
    <property type="evidence" value="ECO:0007669"/>
    <property type="project" value="InterPro"/>
</dbReference>
<dbReference type="RefSeq" id="WP_087006451.1">
    <property type="nucleotide sequence ID" value="NZ_FWFF01000010.1"/>
</dbReference>
<evidence type="ECO:0000256" key="4">
    <source>
        <dbReference type="ARBA" id="ARBA00016961"/>
    </source>
</evidence>
<protein>
    <recommendedName>
        <fullName evidence="4 16">Dihydrolipoyl dehydrogenase</fullName>
        <ecNumber evidence="3 16">1.8.1.4</ecNumber>
    </recommendedName>
</protein>
<keyword evidence="6 16" id="KW-0285">Flavoprotein</keyword>
<keyword evidence="14" id="KW-0547">Nucleotide-binding</keyword>
<dbReference type="AlphaFoldDB" id="A0A1X6XCN6"/>
<organism evidence="19 20">
    <name type="scientific">Brevibacterium yomogidense</name>
    <dbReference type="NCBI Taxonomy" id="946573"/>
    <lineage>
        <taxon>Bacteria</taxon>
        <taxon>Bacillati</taxon>
        <taxon>Actinomycetota</taxon>
        <taxon>Actinomycetes</taxon>
        <taxon>Micrococcales</taxon>
        <taxon>Brevibacteriaceae</taxon>
        <taxon>Brevibacterium</taxon>
    </lineage>
</organism>
<evidence type="ECO:0000256" key="7">
    <source>
        <dbReference type="ARBA" id="ARBA00022827"/>
    </source>
</evidence>
<feature type="domain" description="FAD/NAD(P)-binding" evidence="18">
    <location>
        <begin position="8"/>
        <end position="322"/>
    </location>
</feature>
<dbReference type="InterPro" id="IPR050151">
    <property type="entry name" value="Class-I_Pyr_Nuc-Dis_Oxidored"/>
</dbReference>
<evidence type="ECO:0000256" key="16">
    <source>
        <dbReference type="RuleBase" id="RU003692"/>
    </source>
</evidence>
<evidence type="ECO:0000256" key="15">
    <source>
        <dbReference type="PIRSR" id="PIRSR000350-4"/>
    </source>
</evidence>
<comment type="catalytic activity">
    <reaction evidence="12 16">
        <text>N(6)-[(R)-dihydrolipoyl]-L-lysyl-[protein] + NAD(+) = N(6)-[(R)-lipoyl]-L-lysyl-[protein] + NADH + H(+)</text>
        <dbReference type="Rhea" id="RHEA:15045"/>
        <dbReference type="Rhea" id="RHEA-COMP:10474"/>
        <dbReference type="Rhea" id="RHEA-COMP:10475"/>
        <dbReference type="ChEBI" id="CHEBI:15378"/>
        <dbReference type="ChEBI" id="CHEBI:57540"/>
        <dbReference type="ChEBI" id="CHEBI:57945"/>
        <dbReference type="ChEBI" id="CHEBI:83099"/>
        <dbReference type="ChEBI" id="CHEBI:83100"/>
        <dbReference type="EC" id="1.8.1.4"/>
    </reaction>
</comment>
<keyword evidence="5" id="KW-0963">Cytoplasm</keyword>
<feature type="binding site" evidence="14">
    <location>
        <begin position="145"/>
        <end position="147"/>
    </location>
    <ligand>
        <name>FAD</name>
        <dbReference type="ChEBI" id="CHEBI:57692"/>
    </ligand>
</feature>
<dbReference type="InterPro" id="IPR016156">
    <property type="entry name" value="FAD/NAD-linked_Rdtase_dimer_sf"/>
</dbReference>
<sequence>MTESSENYDLVILGGGTAGYAAAFRAATLGMSVALIERDKVGGTCLHRGCVPTKALLHAAEVAETAKSAEQFGIKAEFQGIDIEGVLAYKDDVISKNYKGLQGLVKVRGIDYISGEGKLTGTDTVQVSNDEGGVTVTGKNIILATGSEPKTIGIDISGRVLTSTEALHLKDVPESAIVLGGGVIGVEFASVWTSFGAKVTIVEGLPRLVANEDEAISKNLERAFKKRKIGVKTGKMFKGVTQDDDQVHVELEDGTVLDADYLLVAVGRGPVTQGFGYEDQGITTDRGFVIVDERQHTGVGNVYAIGDITPGLQLAHRSFAHGIFVAEEIAGLNPAPLVESGVPRVTYSEPEIFSVGITEKQAAEQYGEDSIETLDYNLAGNGKTVILKSTGIIKVVREKDGPVLGIHGIGARLSEQAGEAQLIINWEAFPEEVAQLIHAHPTQNEAIGEAFLALTGKPLHAHN</sequence>
<dbReference type="PANTHER" id="PTHR22912:SF217">
    <property type="entry name" value="DIHYDROLIPOYL DEHYDROGENASE"/>
    <property type="match status" value="1"/>
</dbReference>
<dbReference type="Pfam" id="PF07992">
    <property type="entry name" value="Pyr_redox_2"/>
    <property type="match status" value="1"/>
</dbReference>
<dbReference type="InterPro" id="IPR004099">
    <property type="entry name" value="Pyr_nucl-diS_OxRdtase_dimer"/>
</dbReference>
<evidence type="ECO:0000256" key="3">
    <source>
        <dbReference type="ARBA" id="ARBA00012608"/>
    </source>
</evidence>
<dbReference type="PANTHER" id="PTHR22912">
    <property type="entry name" value="DISULFIDE OXIDOREDUCTASE"/>
    <property type="match status" value="1"/>
</dbReference>
<evidence type="ECO:0000256" key="5">
    <source>
        <dbReference type="ARBA" id="ARBA00022490"/>
    </source>
</evidence>
<evidence type="ECO:0000256" key="9">
    <source>
        <dbReference type="ARBA" id="ARBA00023027"/>
    </source>
</evidence>
<evidence type="ECO:0000259" key="18">
    <source>
        <dbReference type="Pfam" id="PF07992"/>
    </source>
</evidence>
<keyword evidence="20" id="KW-1185">Reference proteome</keyword>
<dbReference type="GO" id="GO:0006103">
    <property type="term" value="P:2-oxoglutarate metabolic process"/>
    <property type="evidence" value="ECO:0007669"/>
    <property type="project" value="TreeGrafter"/>
</dbReference>
<dbReference type="InterPro" id="IPR023753">
    <property type="entry name" value="FAD/NAD-binding_dom"/>
</dbReference>
<dbReference type="PRINTS" id="PR00368">
    <property type="entry name" value="FADPNR"/>
</dbReference>
<accession>A0A1X6XCN6</accession>
<dbReference type="Pfam" id="PF02852">
    <property type="entry name" value="Pyr_redox_dim"/>
    <property type="match status" value="1"/>
</dbReference>
<evidence type="ECO:0000256" key="12">
    <source>
        <dbReference type="ARBA" id="ARBA00049187"/>
    </source>
</evidence>
<keyword evidence="9 14" id="KW-0520">NAD</keyword>
<keyword evidence="8 16" id="KW-0560">Oxidoreductase</keyword>
<feature type="binding site" evidence="14">
    <location>
        <position position="307"/>
    </location>
    <ligand>
        <name>FAD</name>
        <dbReference type="ChEBI" id="CHEBI:57692"/>
    </ligand>
</feature>
<dbReference type="Proteomes" id="UP000196581">
    <property type="component" value="Unassembled WGS sequence"/>
</dbReference>
<keyword evidence="11 16" id="KW-0676">Redox-active center</keyword>
<dbReference type="SUPFAM" id="SSF55424">
    <property type="entry name" value="FAD/NAD-linked reductases, dimerisation (C-terminal) domain"/>
    <property type="match status" value="1"/>
</dbReference>
<dbReference type="EC" id="1.8.1.4" evidence="3 16"/>
<dbReference type="Gene3D" id="3.30.390.30">
    <property type="match status" value="1"/>
</dbReference>
<keyword evidence="10" id="KW-1015">Disulfide bond</keyword>
<feature type="active site" description="Proton acceptor" evidence="13">
    <location>
        <position position="440"/>
    </location>
</feature>
<dbReference type="PRINTS" id="PR00411">
    <property type="entry name" value="PNDRDTASEI"/>
</dbReference>
<dbReference type="PIRSF" id="PIRSF000350">
    <property type="entry name" value="Mercury_reductase_MerA"/>
    <property type="match status" value="1"/>
</dbReference>
<feature type="binding site" evidence="14">
    <location>
        <begin position="180"/>
        <end position="187"/>
    </location>
    <ligand>
        <name>NAD(+)</name>
        <dbReference type="ChEBI" id="CHEBI:57540"/>
    </ligand>
</feature>
<comment type="cofactor">
    <cofactor evidence="14 16">
        <name>FAD</name>
        <dbReference type="ChEBI" id="CHEBI:57692"/>
    </cofactor>
    <text evidence="14 16">Binds 1 FAD per subunit.</text>
</comment>
<dbReference type="SUPFAM" id="SSF51905">
    <property type="entry name" value="FAD/NAD(P)-binding domain"/>
    <property type="match status" value="1"/>
</dbReference>
<name>A0A1X6XCN6_9MICO</name>
<feature type="disulfide bond" description="Redox-active" evidence="15">
    <location>
        <begin position="45"/>
        <end position="50"/>
    </location>
</feature>
<gene>
    <name evidence="19" type="ORF">FM105_06415</name>
</gene>
<dbReference type="InterPro" id="IPR006258">
    <property type="entry name" value="Lipoamide_DH"/>
</dbReference>
<comment type="subcellular location">
    <subcellularLocation>
        <location evidence="1">Cytoplasm</location>
    </subcellularLocation>
</comment>
<dbReference type="InterPro" id="IPR012999">
    <property type="entry name" value="Pyr_OxRdtase_I_AS"/>
</dbReference>
<feature type="domain" description="Pyridine nucleotide-disulphide oxidoreductase dimerisation" evidence="17">
    <location>
        <begin position="342"/>
        <end position="450"/>
    </location>
</feature>
<dbReference type="GO" id="GO:0005737">
    <property type="term" value="C:cytoplasm"/>
    <property type="evidence" value="ECO:0007669"/>
    <property type="project" value="UniProtKB-SubCell"/>
</dbReference>
<evidence type="ECO:0000256" key="8">
    <source>
        <dbReference type="ARBA" id="ARBA00023002"/>
    </source>
</evidence>
<feature type="binding site" evidence="14">
    <location>
        <position position="267"/>
    </location>
    <ligand>
        <name>NAD(+)</name>
        <dbReference type="ChEBI" id="CHEBI:57540"/>
    </ligand>
</feature>
<evidence type="ECO:0000256" key="11">
    <source>
        <dbReference type="ARBA" id="ARBA00023284"/>
    </source>
</evidence>
<comment type="similarity">
    <text evidence="2 16">Belongs to the class-I pyridine nucleotide-disulfide oxidoreductase family.</text>
</comment>
<evidence type="ECO:0000259" key="17">
    <source>
        <dbReference type="Pfam" id="PF02852"/>
    </source>
</evidence>
<evidence type="ECO:0000313" key="20">
    <source>
        <dbReference type="Proteomes" id="UP000196581"/>
    </source>
</evidence>
<reference evidence="20" key="1">
    <citation type="submission" date="2017-02" db="EMBL/GenBank/DDBJ databases">
        <authorList>
            <person name="Dridi B."/>
        </authorList>
    </citation>
    <scope>NUCLEOTIDE SEQUENCE [LARGE SCALE GENOMIC DNA]</scope>
    <source>
        <strain evidence="20">B Co 03.10</strain>
    </source>
</reference>
<dbReference type="NCBIfam" id="TIGR01350">
    <property type="entry name" value="lipoamide_DH"/>
    <property type="match status" value="1"/>
</dbReference>
<comment type="miscellaneous">
    <text evidence="16">The active site is a redox-active disulfide bond.</text>
</comment>
<keyword evidence="7 14" id="KW-0274">FAD</keyword>
<evidence type="ECO:0000256" key="10">
    <source>
        <dbReference type="ARBA" id="ARBA00023157"/>
    </source>
</evidence>